<keyword evidence="5" id="KW-1185">Reference proteome</keyword>
<keyword evidence="2" id="KW-0346">Stress response</keyword>
<dbReference type="RefSeq" id="WP_112168955.1">
    <property type="nucleotide sequence ID" value="NZ_CBCPIW010000008.1"/>
</dbReference>
<sequence length="115" mass="12308">MKNIILSMIAKISRMEADAKQLTAQVEAQSLLLSALFLTVGKNGGPQEIIESVNKAINSVLDSDDDSMKSDATLLFEQFQSIISTTRLIDQADPELNADTLNAINGKGPDAVAES</sequence>
<gene>
    <name evidence="4" type="primary">iraP</name>
    <name evidence="4" type="ORF">D5396_04400</name>
</gene>
<dbReference type="EMBL" id="RAHG01000001">
    <property type="protein sequence ID" value="RJT16351.1"/>
    <property type="molecule type" value="Genomic_DNA"/>
</dbReference>
<accession>A0ABX9P5Q1</accession>
<evidence type="ECO:0000256" key="1">
    <source>
        <dbReference type="ARBA" id="ARBA00022490"/>
    </source>
</evidence>
<dbReference type="InterPro" id="IPR019732">
    <property type="entry name" value="SigmaS_Anti-adapt_IraP"/>
</dbReference>
<comment type="caution">
    <text evidence="4">The sequence shown here is derived from an EMBL/GenBank/DDBJ whole genome shotgun (WGS) entry which is preliminary data.</text>
</comment>
<protein>
    <submittedName>
        <fullName evidence="4">Anti-adapter protein IraP</fullName>
    </submittedName>
</protein>
<evidence type="ECO:0000313" key="5">
    <source>
        <dbReference type="Proteomes" id="UP000284119"/>
    </source>
</evidence>
<dbReference type="GeneID" id="88080679"/>
<proteinExistence type="predicted"/>
<dbReference type="NCBIfam" id="NF007598">
    <property type="entry name" value="PRK10244.1"/>
    <property type="match status" value="1"/>
</dbReference>
<name>A0ABX9P5Q1_9GAMM</name>
<dbReference type="Proteomes" id="UP000284119">
    <property type="component" value="Unassembled WGS sequence"/>
</dbReference>
<organism evidence="4 5">
    <name type="scientific">Rahnella inusitata</name>
    <dbReference type="NCBI Taxonomy" id="58169"/>
    <lineage>
        <taxon>Bacteria</taxon>
        <taxon>Pseudomonadati</taxon>
        <taxon>Pseudomonadota</taxon>
        <taxon>Gammaproteobacteria</taxon>
        <taxon>Enterobacterales</taxon>
        <taxon>Yersiniaceae</taxon>
        <taxon>Rahnella</taxon>
    </lineage>
</organism>
<reference evidence="4 5" key="1">
    <citation type="submission" date="2018-09" db="EMBL/GenBank/DDBJ databases">
        <authorList>
            <person name="Le Fleche-Mateos A."/>
        </authorList>
    </citation>
    <scope>NUCLEOTIDE SEQUENCE [LARGE SCALE GENOMIC DNA]</scope>
    <source>
        <strain evidence="4 5">DSM 30078</strain>
    </source>
</reference>
<dbReference type="Pfam" id="PF10796">
    <property type="entry name" value="Anti-adapt_IraP"/>
    <property type="match status" value="1"/>
</dbReference>
<keyword evidence="3" id="KW-0175">Coiled coil</keyword>
<evidence type="ECO:0000256" key="2">
    <source>
        <dbReference type="ARBA" id="ARBA00023016"/>
    </source>
</evidence>
<evidence type="ECO:0000313" key="4">
    <source>
        <dbReference type="EMBL" id="RJT16351.1"/>
    </source>
</evidence>
<evidence type="ECO:0000256" key="3">
    <source>
        <dbReference type="ARBA" id="ARBA00023054"/>
    </source>
</evidence>
<keyword evidence="1" id="KW-0963">Cytoplasm</keyword>